<proteinExistence type="predicted"/>
<geneLocation type="plasmid" evidence="1">
    <name>pCBMA213_1</name>
</geneLocation>
<protein>
    <submittedName>
        <fullName evidence="1">Uncharacterized protein</fullName>
    </submittedName>
</protein>
<dbReference type="RefSeq" id="WP_155921783.1">
    <property type="nucleotide sequence ID" value="NZ_MF600313.1"/>
</dbReference>
<keyword evidence="1" id="KW-0614">Plasmid</keyword>
<name>A0A343VQY0_9MYCO</name>
<organism evidence="1">
    <name type="scientific">Mycolicibacterium sp. CBMA 213</name>
    <dbReference type="NCBI Taxonomy" id="1968788"/>
    <lineage>
        <taxon>Bacteria</taxon>
        <taxon>Bacillati</taxon>
        <taxon>Actinomycetota</taxon>
        <taxon>Actinomycetes</taxon>
        <taxon>Mycobacteriales</taxon>
        <taxon>Mycobacteriaceae</taxon>
        <taxon>Mycolicibacterium</taxon>
    </lineage>
</organism>
<accession>A0A343VQY0</accession>
<dbReference type="EMBL" id="MF600313">
    <property type="protein sequence ID" value="AVN58304.1"/>
    <property type="molecule type" value="Genomic_DNA"/>
</dbReference>
<dbReference type="AlphaFoldDB" id="A0A343VQY0"/>
<reference evidence="1" key="1">
    <citation type="journal article" date="2018" name="Front. Microbiol.">
        <title>Beyond the Limits: tRNA Array Units in Mycobacterium Genomes.</title>
        <authorList>
            <person name="Morgado S.M."/>
            <person name="Vicente A.C."/>
        </authorList>
    </citation>
    <scope>NUCLEOTIDE SEQUENCE</scope>
    <source>
        <strain evidence="1">CBMA 213</strain>
        <plasmid evidence="1">pCBMA213_1</plasmid>
    </source>
</reference>
<gene>
    <name evidence="1" type="ORF">B5P44_p00009</name>
</gene>
<sequence length="148" mass="15536">MARAHKGERAAFFPYLRPDVHDYVQNAAEAAGVSVSVFIADIMAVSVGRFDLIDETPVAHLPLVTLAVPQRRNQRADEGEKVTTRLAGEVVGLIKLVGAQPPGGRGKVSMAVYIADTVAAAAGNPLHGVGRHSSASSFPVQEVLTLAV</sequence>
<evidence type="ECO:0000313" key="1">
    <source>
        <dbReference type="EMBL" id="AVN58304.1"/>
    </source>
</evidence>